<dbReference type="Pfam" id="PF11801">
    <property type="entry name" value="Tom37_C"/>
    <property type="match status" value="1"/>
</dbReference>
<dbReference type="Proteomes" id="UP000769528">
    <property type="component" value="Unassembled WGS sequence"/>
</dbReference>
<accession>A0A9P8PQE0</accession>
<comment type="subcellular location">
    <subcellularLocation>
        <location evidence="1">Mitochondrion outer membrane</location>
    </subcellularLocation>
</comment>
<keyword evidence="6" id="KW-0472">Membrane</keyword>
<dbReference type="Pfam" id="PF10568">
    <property type="entry name" value="Tom37"/>
    <property type="match status" value="1"/>
</dbReference>
<comment type="caution">
    <text evidence="9">The sequence shown here is derived from an EMBL/GenBank/DDBJ whole genome shotgun (WGS) entry which is preliminary data.</text>
</comment>
<proteinExistence type="predicted"/>
<evidence type="ECO:0000313" key="10">
    <source>
        <dbReference type="Proteomes" id="UP000769528"/>
    </source>
</evidence>
<dbReference type="PANTHER" id="PTHR12289">
    <property type="entry name" value="METAXIN RELATED"/>
    <property type="match status" value="1"/>
</dbReference>
<evidence type="ECO:0000256" key="4">
    <source>
        <dbReference type="ARBA" id="ARBA00022927"/>
    </source>
</evidence>
<evidence type="ECO:0000256" key="1">
    <source>
        <dbReference type="ARBA" id="ARBA00004294"/>
    </source>
</evidence>
<sequence>MELHVWGNHLEFAIIDPESIATIWYLTETVPTSEFTVIPSSNNNLAKTGRLPTLVISQNQSIDGYISIVRYLSLKGYKSLDEKLNQEERAINQSLITFIKNEVSKIVDYSLYLNKKNYENYTRAIFGKYLAFPLQYNTPILFKSKAKARCELIGLTIDDNVDIESDMLNQIPTISSKIQKLKREQMIEYKLLIKNSKNNMKCLNYLQLNFIEFLNKLIRELGHKGEIYPIFNQEMTSGELLLLSYLNTLLSPQLPDQFISNYLKVSIKEENYNTIISKIEELNSNLLKVIKRQPKLWKESANIFNSF</sequence>
<dbReference type="PANTHER" id="PTHR12289:SF41">
    <property type="entry name" value="FAILED AXON CONNECTIONS-RELATED"/>
    <property type="match status" value="1"/>
</dbReference>
<dbReference type="EMBL" id="JAEUBF010000772">
    <property type="protein sequence ID" value="KAH3675434.1"/>
    <property type="molecule type" value="Genomic_DNA"/>
</dbReference>
<feature type="domain" description="Tom37 C-terminal" evidence="8">
    <location>
        <begin position="190"/>
        <end position="306"/>
    </location>
</feature>
<evidence type="ECO:0000259" key="7">
    <source>
        <dbReference type="Pfam" id="PF10568"/>
    </source>
</evidence>
<keyword evidence="10" id="KW-1185">Reference proteome</keyword>
<evidence type="ECO:0000256" key="5">
    <source>
        <dbReference type="ARBA" id="ARBA00023128"/>
    </source>
</evidence>
<keyword evidence="2" id="KW-0813">Transport</keyword>
<reference evidence="9" key="1">
    <citation type="journal article" date="2021" name="Open Biol.">
        <title>Shared evolutionary footprints suggest mitochondrial oxidative damage underlies multiple complex I losses in fungi.</title>
        <authorList>
            <person name="Schikora-Tamarit M.A."/>
            <person name="Marcet-Houben M."/>
            <person name="Nosek J."/>
            <person name="Gabaldon T."/>
        </authorList>
    </citation>
    <scope>NUCLEOTIDE SEQUENCE</scope>
    <source>
        <strain evidence="9">CBS6341</strain>
    </source>
</reference>
<protein>
    <recommendedName>
        <fullName evidence="11">Mitochondrial outer membrane transport complex Sam37/metaxin N-terminal domain-containing protein</fullName>
    </recommendedName>
</protein>
<keyword evidence="4" id="KW-0653">Protein transport</keyword>
<dbReference type="GO" id="GO:0007005">
    <property type="term" value="P:mitochondrion organization"/>
    <property type="evidence" value="ECO:0007669"/>
    <property type="project" value="TreeGrafter"/>
</dbReference>
<reference evidence="9" key="2">
    <citation type="submission" date="2021-01" db="EMBL/GenBank/DDBJ databases">
        <authorList>
            <person name="Schikora-Tamarit M.A."/>
        </authorList>
    </citation>
    <scope>NUCLEOTIDE SEQUENCE</scope>
    <source>
        <strain evidence="9">CBS6341</strain>
    </source>
</reference>
<dbReference type="GO" id="GO:0001401">
    <property type="term" value="C:SAM complex"/>
    <property type="evidence" value="ECO:0007669"/>
    <property type="project" value="InterPro"/>
</dbReference>
<name>A0A9P8PQE0_9ASCO</name>
<evidence type="ECO:0000256" key="3">
    <source>
        <dbReference type="ARBA" id="ARBA00022787"/>
    </source>
</evidence>
<keyword evidence="3" id="KW-1000">Mitochondrion outer membrane</keyword>
<evidence type="ECO:0000256" key="2">
    <source>
        <dbReference type="ARBA" id="ARBA00022448"/>
    </source>
</evidence>
<dbReference type="GO" id="GO:0015031">
    <property type="term" value="P:protein transport"/>
    <property type="evidence" value="ECO:0007669"/>
    <property type="project" value="UniProtKB-KW"/>
</dbReference>
<gene>
    <name evidence="9" type="ORF">WICMUC_002723</name>
</gene>
<dbReference type="InterPro" id="IPR031317">
    <property type="entry name" value="Tom37_C"/>
</dbReference>
<dbReference type="OrthoDB" id="5835136at2759"/>
<dbReference type="InterPro" id="IPR050931">
    <property type="entry name" value="Mito_Protein_Transport_Metaxin"/>
</dbReference>
<evidence type="ECO:0008006" key="11">
    <source>
        <dbReference type="Google" id="ProtNLM"/>
    </source>
</evidence>
<evidence type="ECO:0000256" key="6">
    <source>
        <dbReference type="ARBA" id="ARBA00023136"/>
    </source>
</evidence>
<feature type="domain" description="Mitochondrial outer membrane transport complex Sam37/metaxin N-terminal" evidence="7">
    <location>
        <begin position="19"/>
        <end position="140"/>
    </location>
</feature>
<dbReference type="AlphaFoldDB" id="A0A9P8PQE0"/>
<dbReference type="InterPro" id="IPR019564">
    <property type="entry name" value="Sam37/metaxin_N"/>
</dbReference>
<keyword evidence="5" id="KW-0496">Mitochondrion</keyword>
<organism evidence="9 10">
    <name type="scientific">Wickerhamomyces mucosus</name>
    <dbReference type="NCBI Taxonomy" id="1378264"/>
    <lineage>
        <taxon>Eukaryota</taxon>
        <taxon>Fungi</taxon>
        <taxon>Dikarya</taxon>
        <taxon>Ascomycota</taxon>
        <taxon>Saccharomycotina</taxon>
        <taxon>Saccharomycetes</taxon>
        <taxon>Phaffomycetales</taxon>
        <taxon>Wickerhamomycetaceae</taxon>
        <taxon>Wickerhamomyces</taxon>
    </lineage>
</organism>
<evidence type="ECO:0000259" key="8">
    <source>
        <dbReference type="Pfam" id="PF11801"/>
    </source>
</evidence>
<evidence type="ECO:0000313" key="9">
    <source>
        <dbReference type="EMBL" id="KAH3675434.1"/>
    </source>
</evidence>